<feature type="signal peptide" evidence="2">
    <location>
        <begin position="1"/>
        <end position="16"/>
    </location>
</feature>
<reference evidence="3" key="1">
    <citation type="submission" date="2014-11" db="EMBL/GenBank/DDBJ databases">
        <authorList>
            <person name="Otto D Thomas"/>
            <person name="Naeem Raeece"/>
        </authorList>
    </citation>
    <scope>NUCLEOTIDE SEQUENCE</scope>
</reference>
<evidence type="ECO:0000313" key="3">
    <source>
        <dbReference type="EMBL" id="CEM54313.1"/>
    </source>
</evidence>
<dbReference type="AlphaFoldDB" id="A0A0G4IB91"/>
<dbReference type="VEuPathDB" id="CryptoDB:Cvel_2137"/>
<protein>
    <submittedName>
        <fullName evidence="3">Uncharacterized protein</fullName>
    </submittedName>
</protein>
<gene>
    <name evidence="3" type="ORF">Cvel_2137</name>
</gene>
<evidence type="ECO:0000256" key="2">
    <source>
        <dbReference type="SAM" id="SignalP"/>
    </source>
</evidence>
<dbReference type="EMBL" id="CDMZ01005776">
    <property type="protein sequence ID" value="CEM54313.1"/>
    <property type="molecule type" value="Genomic_DNA"/>
</dbReference>
<accession>A0A0G4IB91</accession>
<proteinExistence type="predicted"/>
<feature type="compositionally biased region" description="Polar residues" evidence="1">
    <location>
        <begin position="239"/>
        <end position="248"/>
    </location>
</feature>
<organism evidence="3">
    <name type="scientific">Chromera velia CCMP2878</name>
    <dbReference type="NCBI Taxonomy" id="1169474"/>
    <lineage>
        <taxon>Eukaryota</taxon>
        <taxon>Sar</taxon>
        <taxon>Alveolata</taxon>
        <taxon>Colpodellida</taxon>
        <taxon>Chromeraceae</taxon>
        <taxon>Chromera</taxon>
    </lineage>
</organism>
<keyword evidence="2" id="KW-0732">Signal</keyword>
<sequence>MWLVLCLLWTTRLATRDAVGLQLTLDHDREVSMAHQGPDPSSSFLDLTDSKAHQKPSRYIGYVVGVWRKAAHSVSNKVVKPARDVLIPSCKVAPVDETLDEVVDEEIGAPAPLNVAADVERVLVEGVPLECHGNLDMIMNVVTLFGIPKGLLELGTEHYCSKIVDKLLPAGADGKRPESTEEYERVMQRFARPARPEVPPPPPAPVPRDPDKDTPPSLQTPPSMRFPIAAESPARRQSAHNTITNIHP</sequence>
<feature type="chain" id="PRO_5005192443" evidence="2">
    <location>
        <begin position="17"/>
        <end position="248"/>
    </location>
</feature>
<feature type="compositionally biased region" description="Pro residues" evidence="1">
    <location>
        <begin position="196"/>
        <end position="207"/>
    </location>
</feature>
<evidence type="ECO:0000256" key="1">
    <source>
        <dbReference type="SAM" id="MobiDB-lite"/>
    </source>
</evidence>
<name>A0A0G4IB91_9ALVE</name>
<feature type="region of interest" description="Disordered" evidence="1">
    <location>
        <begin position="190"/>
        <end position="248"/>
    </location>
</feature>